<accession>A0A4Y7T5K3</accession>
<sequence length="310" mass="33590">MPPIRSSGYSWRTPHTGPVATQAARTNEYDRMFGPDYTPPDYFAHNGQVFVSTPDPLVPFIASPSSGSSSSIPVSASAPALFPNSDLDSGGCTQIAPLYPGHESFSSTTTLNSSYPSSYSSSSSGTFVYEDGHVLPTDSSVPAFSSVLNLGLAQTSASTFGTPFQVEWCHYGNGEELPSANIDHANTLAPLDEYESVRRFGNDIFPFRSDLTKRLWEGPEAQLLWGRHKVEKKHNGDGRDLSSLAAAIWRGARKAQVKKNEPSNRRGGQHPTPMPPSSSHSGGLSWHMDAAGREDNVSPYIYFCLDVLLD</sequence>
<protein>
    <submittedName>
        <fullName evidence="2">Uncharacterized protein</fullName>
    </submittedName>
</protein>
<proteinExistence type="predicted"/>
<keyword evidence="3" id="KW-1185">Reference proteome</keyword>
<feature type="region of interest" description="Disordered" evidence="1">
    <location>
        <begin position="252"/>
        <end position="287"/>
    </location>
</feature>
<evidence type="ECO:0000313" key="2">
    <source>
        <dbReference type="EMBL" id="TEB29457.1"/>
    </source>
</evidence>
<reference evidence="2 3" key="1">
    <citation type="journal article" date="2019" name="Nat. Ecol. Evol.">
        <title>Megaphylogeny resolves global patterns of mushroom evolution.</title>
        <authorList>
            <person name="Varga T."/>
            <person name="Krizsan K."/>
            <person name="Foldi C."/>
            <person name="Dima B."/>
            <person name="Sanchez-Garcia M."/>
            <person name="Sanchez-Ramirez S."/>
            <person name="Szollosi G.J."/>
            <person name="Szarkandi J.G."/>
            <person name="Papp V."/>
            <person name="Albert L."/>
            <person name="Andreopoulos W."/>
            <person name="Angelini C."/>
            <person name="Antonin V."/>
            <person name="Barry K.W."/>
            <person name="Bougher N.L."/>
            <person name="Buchanan P."/>
            <person name="Buyck B."/>
            <person name="Bense V."/>
            <person name="Catcheside P."/>
            <person name="Chovatia M."/>
            <person name="Cooper J."/>
            <person name="Damon W."/>
            <person name="Desjardin D."/>
            <person name="Finy P."/>
            <person name="Geml J."/>
            <person name="Haridas S."/>
            <person name="Hughes K."/>
            <person name="Justo A."/>
            <person name="Karasinski D."/>
            <person name="Kautmanova I."/>
            <person name="Kiss B."/>
            <person name="Kocsube S."/>
            <person name="Kotiranta H."/>
            <person name="LaButti K.M."/>
            <person name="Lechner B.E."/>
            <person name="Liimatainen K."/>
            <person name="Lipzen A."/>
            <person name="Lukacs Z."/>
            <person name="Mihaltcheva S."/>
            <person name="Morgado L.N."/>
            <person name="Niskanen T."/>
            <person name="Noordeloos M.E."/>
            <person name="Ohm R.A."/>
            <person name="Ortiz-Santana B."/>
            <person name="Ovrebo C."/>
            <person name="Racz N."/>
            <person name="Riley R."/>
            <person name="Savchenko A."/>
            <person name="Shiryaev A."/>
            <person name="Soop K."/>
            <person name="Spirin V."/>
            <person name="Szebenyi C."/>
            <person name="Tomsovsky M."/>
            <person name="Tulloss R.E."/>
            <person name="Uehling J."/>
            <person name="Grigoriev I.V."/>
            <person name="Vagvolgyi C."/>
            <person name="Papp T."/>
            <person name="Martin F.M."/>
            <person name="Miettinen O."/>
            <person name="Hibbett D.S."/>
            <person name="Nagy L.G."/>
        </authorList>
    </citation>
    <scope>NUCLEOTIDE SEQUENCE [LARGE SCALE GENOMIC DNA]</scope>
    <source>
        <strain evidence="2 3">FP101781</strain>
    </source>
</reference>
<comment type="caution">
    <text evidence="2">The sequence shown here is derived from an EMBL/GenBank/DDBJ whole genome shotgun (WGS) entry which is preliminary data.</text>
</comment>
<dbReference type="Proteomes" id="UP000298030">
    <property type="component" value="Unassembled WGS sequence"/>
</dbReference>
<feature type="region of interest" description="Disordered" evidence="1">
    <location>
        <begin position="1"/>
        <end position="31"/>
    </location>
</feature>
<evidence type="ECO:0000313" key="3">
    <source>
        <dbReference type="Proteomes" id="UP000298030"/>
    </source>
</evidence>
<dbReference type="AlphaFoldDB" id="A0A4Y7T5K3"/>
<evidence type="ECO:0000256" key="1">
    <source>
        <dbReference type="SAM" id="MobiDB-lite"/>
    </source>
</evidence>
<dbReference type="EMBL" id="QPFP01000027">
    <property type="protein sequence ID" value="TEB29457.1"/>
    <property type="molecule type" value="Genomic_DNA"/>
</dbReference>
<name>A0A4Y7T5K3_COPMI</name>
<organism evidence="2 3">
    <name type="scientific">Coprinellus micaceus</name>
    <name type="common">Glistening ink-cap mushroom</name>
    <name type="synonym">Coprinus micaceus</name>
    <dbReference type="NCBI Taxonomy" id="71717"/>
    <lineage>
        <taxon>Eukaryota</taxon>
        <taxon>Fungi</taxon>
        <taxon>Dikarya</taxon>
        <taxon>Basidiomycota</taxon>
        <taxon>Agaricomycotina</taxon>
        <taxon>Agaricomycetes</taxon>
        <taxon>Agaricomycetidae</taxon>
        <taxon>Agaricales</taxon>
        <taxon>Agaricineae</taxon>
        <taxon>Psathyrellaceae</taxon>
        <taxon>Coprinellus</taxon>
    </lineage>
</organism>
<gene>
    <name evidence="2" type="ORF">FA13DRAFT_643905</name>
</gene>